<dbReference type="PANTHER" id="PTHR12197:SF273">
    <property type="entry name" value="MYND-TYPE ZINC FINGER PROTEIN SAMB"/>
    <property type="match status" value="1"/>
</dbReference>
<feature type="domain" description="SET" evidence="1">
    <location>
        <begin position="327"/>
        <end position="574"/>
    </location>
</feature>
<dbReference type="SUPFAM" id="SSF82199">
    <property type="entry name" value="SET domain"/>
    <property type="match status" value="1"/>
</dbReference>
<protein>
    <recommendedName>
        <fullName evidence="1">SET domain-containing protein</fullName>
    </recommendedName>
</protein>
<dbReference type="EMBL" id="JAKEKT020000019">
    <property type="protein sequence ID" value="KAL1645408.1"/>
    <property type="molecule type" value="Genomic_DNA"/>
</dbReference>
<keyword evidence="3" id="KW-1185">Reference proteome</keyword>
<evidence type="ECO:0000313" key="2">
    <source>
        <dbReference type="EMBL" id="KAL1645408.1"/>
    </source>
</evidence>
<reference evidence="2 3" key="1">
    <citation type="journal article" date="2023" name="Plant Dis.">
        <title>First Report of Diplodia intermedia Causing Canker and Dieback Diseases on Apple Trees in Canada.</title>
        <authorList>
            <person name="Ellouze W."/>
            <person name="Ilyukhin E."/>
            <person name="Sulman M."/>
            <person name="Ali S."/>
        </authorList>
    </citation>
    <scope>NUCLEOTIDE SEQUENCE [LARGE SCALE GENOMIC DNA]</scope>
    <source>
        <strain evidence="2 3">M45-28</strain>
    </source>
</reference>
<gene>
    <name evidence="2" type="ORF">SLS58_003715</name>
</gene>
<name>A0ABR3TVB5_9PEZI</name>
<comment type="caution">
    <text evidence="2">The sequence shown here is derived from an EMBL/GenBank/DDBJ whole genome shotgun (WGS) entry which is preliminary data.</text>
</comment>
<evidence type="ECO:0000259" key="1">
    <source>
        <dbReference type="Pfam" id="PF00856"/>
    </source>
</evidence>
<dbReference type="InterPro" id="IPR001214">
    <property type="entry name" value="SET_dom"/>
</dbReference>
<accession>A0ABR3TVB5</accession>
<dbReference type="InterPro" id="IPR050869">
    <property type="entry name" value="H3K4_H4K5_MeTrfase"/>
</dbReference>
<sequence>MDAALSASPSQVDLCLQNLTLGVVSYAPSHEPSAAAEASAAAAAALSSLSLKDTPSTASLTQRLQDLHAHIAEQPYSILLRLQAAELYRALAFPDLAAAEAYRALLLVDEVLDKSGEYHEQALEAVQEEIASKPASFRCELAQRHVDRFPGVLQRLNGLSDSEQKCDVEAEEDEAFLWTQTLWTDATYSFVTGNLLACGCLKSAHDFCSRGLKANPGNAHLLKFRELLKQRLSNHFASRGFSLDDEDITPDDYPDRTSVRRELYPWNASEPDRYSPDSLSLLNEQIRSIAPKLEARVTELPLLTPDAEPATGRNPSSESEAATIKQLGVFAREDVSPGDMILDEKSLLTANARLHDSYCDACSAPLPDMRNSSEASQCAFCEDCDDIVFCSQDCHDLAQEAYHPALCGNDVEAIAKDAPAAEAADALYSLLLLRALAMAETQDLHPLELKELKYIWGDYHIPSPSTSILLTPSPLGPANDAFGGAPRTLPFSFSANVLTPLHMLEKMDVNIFTDSHKYDFWVFNTLYAKFRGTASARQGRDGKPDVGAVHPLWCLANHSCDPNVSWEWQGNMRFWARKERVAWRGRKPEDGVPERSQPGLRKGDEILSHYCDIDLSVKDRREWAAGALGGMCMCERCVWEAAHADSP</sequence>
<dbReference type="Pfam" id="PF00856">
    <property type="entry name" value="SET"/>
    <property type="match status" value="1"/>
</dbReference>
<organism evidence="2 3">
    <name type="scientific">Diplodia intermedia</name>
    <dbReference type="NCBI Taxonomy" id="856260"/>
    <lineage>
        <taxon>Eukaryota</taxon>
        <taxon>Fungi</taxon>
        <taxon>Dikarya</taxon>
        <taxon>Ascomycota</taxon>
        <taxon>Pezizomycotina</taxon>
        <taxon>Dothideomycetes</taxon>
        <taxon>Dothideomycetes incertae sedis</taxon>
        <taxon>Botryosphaeriales</taxon>
        <taxon>Botryosphaeriaceae</taxon>
        <taxon>Diplodia</taxon>
    </lineage>
</organism>
<dbReference type="InterPro" id="IPR046341">
    <property type="entry name" value="SET_dom_sf"/>
</dbReference>
<dbReference type="Proteomes" id="UP001521184">
    <property type="component" value="Unassembled WGS sequence"/>
</dbReference>
<evidence type="ECO:0000313" key="3">
    <source>
        <dbReference type="Proteomes" id="UP001521184"/>
    </source>
</evidence>
<dbReference type="PANTHER" id="PTHR12197">
    <property type="entry name" value="HISTONE-LYSINE N-METHYLTRANSFERASE SMYD"/>
    <property type="match status" value="1"/>
</dbReference>
<dbReference type="Gene3D" id="2.170.270.10">
    <property type="entry name" value="SET domain"/>
    <property type="match status" value="1"/>
</dbReference>
<proteinExistence type="predicted"/>